<organism evidence="2 3">
    <name type="scientific">Strigomonas culicis</name>
    <dbReference type="NCBI Taxonomy" id="28005"/>
    <lineage>
        <taxon>Eukaryota</taxon>
        <taxon>Discoba</taxon>
        <taxon>Euglenozoa</taxon>
        <taxon>Kinetoplastea</taxon>
        <taxon>Metakinetoplastina</taxon>
        <taxon>Trypanosomatida</taxon>
        <taxon>Trypanosomatidae</taxon>
        <taxon>Strigomonadinae</taxon>
        <taxon>Strigomonas</taxon>
    </lineage>
</organism>
<dbReference type="InterPro" id="IPR036420">
    <property type="entry name" value="BRCT_dom_sf"/>
</dbReference>
<evidence type="ECO:0000256" key="1">
    <source>
        <dbReference type="SAM" id="MobiDB-lite"/>
    </source>
</evidence>
<feature type="region of interest" description="Disordered" evidence="1">
    <location>
        <begin position="172"/>
        <end position="203"/>
    </location>
</feature>
<feature type="region of interest" description="Disordered" evidence="1">
    <location>
        <begin position="1"/>
        <end position="39"/>
    </location>
</feature>
<evidence type="ECO:0000313" key="2">
    <source>
        <dbReference type="EMBL" id="EPY16366.1"/>
    </source>
</evidence>
<accession>S9UNV4</accession>
<dbReference type="Proteomes" id="UP000015354">
    <property type="component" value="Unassembled WGS sequence"/>
</dbReference>
<dbReference type="AlphaFoldDB" id="S9UNV4"/>
<reference evidence="2 3" key="1">
    <citation type="journal article" date="2013" name="PLoS ONE">
        <title>Predicting the Proteins of Angomonas deanei, Strigomonas culicis and Their Respective Endosymbionts Reveals New Aspects of the Trypanosomatidae Family.</title>
        <authorList>
            <person name="Motta M.C."/>
            <person name="Martins A.C."/>
            <person name="de Souza S.S."/>
            <person name="Catta-Preta C.M."/>
            <person name="Silva R."/>
            <person name="Klein C.C."/>
            <person name="de Almeida L.G."/>
            <person name="de Lima Cunha O."/>
            <person name="Ciapina L.P."/>
            <person name="Brocchi M."/>
            <person name="Colabardini A.C."/>
            <person name="de Araujo Lima B."/>
            <person name="Machado C.R."/>
            <person name="de Almeida Soares C.M."/>
            <person name="Probst C.M."/>
            <person name="de Menezes C.B."/>
            <person name="Thompson C.E."/>
            <person name="Bartholomeu D.C."/>
            <person name="Gradia D.F."/>
            <person name="Pavoni D.P."/>
            <person name="Grisard E.C."/>
            <person name="Fantinatti-Garboggini F."/>
            <person name="Marchini F.K."/>
            <person name="Rodrigues-Luiz G.F."/>
            <person name="Wagner G."/>
            <person name="Goldman G.H."/>
            <person name="Fietto J.L."/>
            <person name="Elias M.C."/>
            <person name="Goldman M.H."/>
            <person name="Sagot M.F."/>
            <person name="Pereira M."/>
            <person name="Stoco P.H."/>
            <person name="de Mendonca-Neto R.P."/>
            <person name="Teixeira S.M."/>
            <person name="Maciel T.E."/>
            <person name="de Oliveira Mendes T.A."/>
            <person name="Urmenyi T.P."/>
            <person name="de Souza W."/>
            <person name="Schenkman S."/>
            <person name="de Vasconcelos A.T."/>
        </authorList>
    </citation>
    <scope>NUCLEOTIDE SEQUENCE [LARGE SCALE GENOMIC DNA]</scope>
</reference>
<dbReference type="OrthoDB" id="549017at2759"/>
<comment type="caution">
    <text evidence="2">The sequence shown here is derived from an EMBL/GenBank/DDBJ whole genome shotgun (WGS) entry which is preliminary data.</text>
</comment>
<dbReference type="EMBL" id="ATMH01011303">
    <property type="protein sequence ID" value="EPY16366.1"/>
    <property type="molecule type" value="Genomic_DNA"/>
</dbReference>
<dbReference type="Gene3D" id="3.40.50.10190">
    <property type="entry name" value="BRCT domain"/>
    <property type="match status" value="1"/>
</dbReference>
<protein>
    <recommendedName>
        <fullName evidence="4">BRCT domain-containing protein</fullName>
    </recommendedName>
</protein>
<name>S9UNV4_9TRYP</name>
<proteinExistence type="predicted"/>
<evidence type="ECO:0000313" key="3">
    <source>
        <dbReference type="Proteomes" id="UP000015354"/>
    </source>
</evidence>
<feature type="compositionally biased region" description="Basic and acidic residues" evidence="1">
    <location>
        <begin position="7"/>
        <end position="37"/>
    </location>
</feature>
<sequence length="366" mass="41152">MQSKLQQENDHFMSDNELLQHDLEEASETVRRLRQENDEVQDTANNDLETYTRKIRTLEGNVQKLHEDLSASKRKFLTEEEQFRSSKQRLQEQLDATQAELAKTKKALVAQETGSNTVDELRRKYQKEKDHAEKLELELSAVMGRLTAVESQLSEERQRFIAQVSRSPAHVRALSRTKSDRVRSISSSRNAATGEVSQKRSRTETARVVGTSCLSSDVVQVLEKLPGVVYAECPSNMPVPSNLTHLVTNGALTVKLLSALVRGCWVLPESFVKDSAAQNAWLSESDYGFQHEEPPLLKKKVYMTSDFQSHKNHTTTALLLREGGAVVVNDAQAADMVLCTSEELGKYPNGITWLTFTELINPVPIK</sequence>
<evidence type="ECO:0008006" key="4">
    <source>
        <dbReference type="Google" id="ProtNLM"/>
    </source>
</evidence>
<dbReference type="SUPFAM" id="SSF52113">
    <property type="entry name" value="BRCT domain"/>
    <property type="match status" value="1"/>
</dbReference>
<gene>
    <name evidence="2" type="ORF">STCU_11353</name>
</gene>
<keyword evidence="3" id="KW-1185">Reference proteome</keyword>